<dbReference type="AlphaFoldDB" id="D7FS17"/>
<feature type="compositionally biased region" description="Basic and acidic residues" evidence="1">
    <location>
        <begin position="63"/>
        <end position="77"/>
    </location>
</feature>
<dbReference type="Proteomes" id="UP000002630">
    <property type="component" value="Linkage Group LG26"/>
</dbReference>
<feature type="region of interest" description="Disordered" evidence="1">
    <location>
        <begin position="58"/>
        <end position="99"/>
    </location>
</feature>
<dbReference type="PANTHER" id="PTHR43691:SF14">
    <property type="entry name" value="URIDINE PHOSPHORYLASE"/>
    <property type="match status" value="1"/>
</dbReference>
<protein>
    <recommendedName>
        <fullName evidence="2">Nucleoside phosphorylase domain-containing protein</fullName>
    </recommendedName>
</protein>
<reference evidence="3 4" key="1">
    <citation type="journal article" date="2010" name="Nature">
        <title>The Ectocarpus genome and the independent evolution of multicellularity in brown algae.</title>
        <authorList>
            <person name="Cock J.M."/>
            <person name="Sterck L."/>
            <person name="Rouze P."/>
            <person name="Scornet D."/>
            <person name="Allen A.E."/>
            <person name="Amoutzias G."/>
            <person name="Anthouard V."/>
            <person name="Artiguenave F."/>
            <person name="Aury J.M."/>
            <person name="Badger J.H."/>
            <person name="Beszteri B."/>
            <person name="Billiau K."/>
            <person name="Bonnet E."/>
            <person name="Bothwell J.H."/>
            <person name="Bowler C."/>
            <person name="Boyen C."/>
            <person name="Brownlee C."/>
            <person name="Carrano C.J."/>
            <person name="Charrier B."/>
            <person name="Cho G.Y."/>
            <person name="Coelho S.M."/>
            <person name="Collen J."/>
            <person name="Corre E."/>
            <person name="Da Silva C."/>
            <person name="Delage L."/>
            <person name="Delaroque N."/>
            <person name="Dittami S.M."/>
            <person name="Doulbeau S."/>
            <person name="Elias M."/>
            <person name="Farnham G."/>
            <person name="Gachon C.M."/>
            <person name="Gschloessl B."/>
            <person name="Heesch S."/>
            <person name="Jabbari K."/>
            <person name="Jubin C."/>
            <person name="Kawai H."/>
            <person name="Kimura K."/>
            <person name="Kloareg B."/>
            <person name="Kupper F.C."/>
            <person name="Lang D."/>
            <person name="Le Bail A."/>
            <person name="Leblanc C."/>
            <person name="Lerouge P."/>
            <person name="Lohr M."/>
            <person name="Lopez P.J."/>
            <person name="Martens C."/>
            <person name="Maumus F."/>
            <person name="Michel G."/>
            <person name="Miranda-Saavedra D."/>
            <person name="Morales J."/>
            <person name="Moreau H."/>
            <person name="Motomura T."/>
            <person name="Nagasato C."/>
            <person name="Napoli C.A."/>
            <person name="Nelson D.R."/>
            <person name="Nyvall-Collen P."/>
            <person name="Peters A.F."/>
            <person name="Pommier C."/>
            <person name="Potin P."/>
            <person name="Poulain J."/>
            <person name="Quesneville H."/>
            <person name="Read B."/>
            <person name="Rensing S.A."/>
            <person name="Ritter A."/>
            <person name="Rousvoal S."/>
            <person name="Samanta M."/>
            <person name="Samson G."/>
            <person name="Schroeder D.C."/>
            <person name="Segurens B."/>
            <person name="Strittmatter M."/>
            <person name="Tonon T."/>
            <person name="Tregear J.W."/>
            <person name="Valentin K."/>
            <person name="von Dassow P."/>
            <person name="Yamagishi T."/>
            <person name="Van de Peer Y."/>
            <person name="Wincker P."/>
        </authorList>
    </citation>
    <scope>NUCLEOTIDE SEQUENCE [LARGE SCALE GENOMIC DNA]</scope>
    <source>
        <strain evidence="4">Ec32 / CCAP1310/4</strain>
    </source>
</reference>
<dbReference type="GO" id="GO:0006218">
    <property type="term" value="P:uridine catabolic process"/>
    <property type="evidence" value="ECO:0007669"/>
    <property type="project" value="TreeGrafter"/>
</dbReference>
<dbReference type="InterPro" id="IPR035994">
    <property type="entry name" value="Nucleoside_phosphorylase_sf"/>
</dbReference>
<dbReference type="EMBL" id="FN649751">
    <property type="protein sequence ID" value="CBJ30958.1"/>
    <property type="molecule type" value="Genomic_DNA"/>
</dbReference>
<sequence>MSATDLYLLHANAVPLTADGRVLHLELRSGEVANNIVTVGSEGRGEILASLLDGTTTTAAGTPKDDNNDNINDHDNNTKNGSSSTTTTTTRRSKRGFVTHTGTYNGVPVSIVLINMGYPNMDFFVREVRAVTTGPLRIVRLGSCAGLRPDLPVGSVAVASEGSVMIRQNPDAWEGTAARGETQGEPYLFHGVAPADEELSEALLKELKRSLDGKAGGSDGGGGTAVVGCLNASADSFYSSQGRLDPSFEDRNSDILSSLLERHPSAGSFEMETFQLLHLARLCRKSKVQASAATIVLANRIADDAIAIDRISRIERAAGEAALRAVTSFGDP</sequence>
<dbReference type="CDD" id="cd17769">
    <property type="entry name" value="NP_TgUP-like"/>
    <property type="match status" value="1"/>
</dbReference>
<feature type="domain" description="Nucleoside phosphorylase" evidence="2">
    <location>
        <begin position="87"/>
        <end position="326"/>
    </location>
</feature>
<dbReference type="OrthoDB" id="416752at2759"/>
<evidence type="ECO:0000256" key="1">
    <source>
        <dbReference type="SAM" id="MobiDB-lite"/>
    </source>
</evidence>
<evidence type="ECO:0000313" key="3">
    <source>
        <dbReference type="EMBL" id="CBJ30958.1"/>
    </source>
</evidence>
<dbReference type="EMBL" id="FN648405">
    <property type="protein sequence ID" value="CBJ30958.1"/>
    <property type="molecule type" value="Genomic_DNA"/>
</dbReference>
<evidence type="ECO:0000313" key="4">
    <source>
        <dbReference type="Proteomes" id="UP000002630"/>
    </source>
</evidence>
<dbReference type="Pfam" id="PF01048">
    <property type="entry name" value="PNP_UDP_1"/>
    <property type="match status" value="1"/>
</dbReference>
<name>D7FS17_ECTSI</name>
<dbReference type="SUPFAM" id="SSF53167">
    <property type="entry name" value="Purine and uridine phosphorylases"/>
    <property type="match status" value="1"/>
</dbReference>
<proteinExistence type="predicted"/>
<dbReference type="STRING" id="2880.D7FS17"/>
<accession>D7FS17</accession>
<dbReference type="GO" id="GO:0004850">
    <property type="term" value="F:uridine phosphorylase activity"/>
    <property type="evidence" value="ECO:0007669"/>
    <property type="project" value="TreeGrafter"/>
</dbReference>
<feature type="compositionally biased region" description="Low complexity" evidence="1">
    <location>
        <begin position="78"/>
        <end position="90"/>
    </location>
</feature>
<dbReference type="Gene3D" id="3.40.50.1580">
    <property type="entry name" value="Nucleoside phosphorylase domain"/>
    <property type="match status" value="1"/>
</dbReference>
<gene>
    <name evidence="3" type="ORF">Esi_0226_0037</name>
</gene>
<dbReference type="OMA" id="TFEMETF"/>
<dbReference type="InParanoid" id="D7FS17"/>
<dbReference type="PANTHER" id="PTHR43691">
    <property type="entry name" value="URIDINE PHOSPHORYLASE"/>
    <property type="match status" value="1"/>
</dbReference>
<organism evidence="3 4">
    <name type="scientific">Ectocarpus siliculosus</name>
    <name type="common">Brown alga</name>
    <name type="synonym">Conferva siliculosa</name>
    <dbReference type="NCBI Taxonomy" id="2880"/>
    <lineage>
        <taxon>Eukaryota</taxon>
        <taxon>Sar</taxon>
        <taxon>Stramenopiles</taxon>
        <taxon>Ochrophyta</taxon>
        <taxon>PX clade</taxon>
        <taxon>Phaeophyceae</taxon>
        <taxon>Ectocarpales</taxon>
        <taxon>Ectocarpaceae</taxon>
        <taxon>Ectocarpus</taxon>
    </lineage>
</organism>
<dbReference type="GO" id="GO:0005829">
    <property type="term" value="C:cytosol"/>
    <property type="evidence" value="ECO:0007669"/>
    <property type="project" value="TreeGrafter"/>
</dbReference>
<dbReference type="eggNOG" id="ENOG502RXRP">
    <property type="taxonomic scope" value="Eukaryota"/>
</dbReference>
<keyword evidence="4" id="KW-1185">Reference proteome</keyword>
<evidence type="ECO:0000259" key="2">
    <source>
        <dbReference type="Pfam" id="PF01048"/>
    </source>
</evidence>
<dbReference type="InterPro" id="IPR000845">
    <property type="entry name" value="Nucleoside_phosphorylase_d"/>
</dbReference>